<organism evidence="9">
    <name type="scientific">hydrothermal vent metagenome</name>
    <dbReference type="NCBI Taxonomy" id="652676"/>
    <lineage>
        <taxon>unclassified sequences</taxon>
        <taxon>metagenomes</taxon>
        <taxon>ecological metagenomes</taxon>
    </lineage>
</organism>
<dbReference type="EC" id="3.6.3.4" evidence="9"/>
<accession>A0A3B1D314</accession>
<keyword evidence="5" id="KW-1005">Bacterial flagellum biogenesis</keyword>
<dbReference type="Gene3D" id="1.10.287.1700">
    <property type="match status" value="1"/>
</dbReference>
<comment type="subcellular location">
    <subcellularLocation>
        <location evidence="1">Cell membrane</location>
        <topology evidence="1">Peripheral membrane protein</topology>
        <orientation evidence="1">Cytoplasmic side</orientation>
    </subcellularLocation>
</comment>
<keyword evidence="8" id="KW-1006">Bacterial flagellum protein export</keyword>
<sequence>MAKYQSHLEALIKVRTYREEVVYRELLEQENLLTLEKTALHDLIESTNAAVDRLSQYQKKGGSPTEIQTHYDFIKSQGLHIKTQEEKIALQDEAVERKRLELNEVVQEKKIVEKLEARQKAAYVEKLKKQETFLLDEIASQRKMRTT</sequence>
<dbReference type="GO" id="GO:0009288">
    <property type="term" value="C:bacterial-type flagellum"/>
    <property type="evidence" value="ECO:0007669"/>
    <property type="project" value="InterPro"/>
</dbReference>
<dbReference type="EC" id="3.6.3.3" evidence="9"/>
<keyword evidence="6" id="KW-0653">Protein transport</keyword>
<proteinExistence type="predicted"/>
<evidence type="ECO:0000313" key="9">
    <source>
        <dbReference type="EMBL" id="VAX30398.1"/>
    </source>
</evidence>
<keyword evidence="7" id="KW-0472">Membrane</keyword>
<evidence type="ECO:0000256" key="4">
    <source>
        <dbReference type="ARBA" id="ARBA00022500"/>
    </source>
</evidence>
<dbReference type="Pfam" id="PF02050">
    <property type="entry name" value="FliJ"/>
    <property type="match status" value="1"/>
</dbReference>
<protein>
    <submittedName>
        <fullName evidence="9">Lead, cadmium, zinc and mercury transporting ATPase Copper-translocating P-type ATPase</fullName>
        <ecNumber evidence="9">3.6.3.3</ecNumber>
        <ecNumber evidence="9">3.6.3.4</ecNumber>
    </submittedName>
</protein>
<evidence type="ECO:0000256" key="6">
    <source>
        <dbReference type="ARBA" id="ARBA00022927"/>
    </source>
</evidence>
<dbReference type="EMBL" id="UOGF01000060">
    <property type="protein sequence ID" value="VAX30398.1"/>
    <property type="molecule type" value="Genomic_DNA"/>
</dbReference>
<dbReference type="GO" id="GO:0071973">
    <property type="term" value="P:bacterial-type flagellum-dependent cell motility"/>
    <property type="evidence" value="ECO:0007669"/>
    <property type="project" value="InterPro"/>
</dbReference>
<evidence type="ECO:0000256" key="5">
    <source>
        <dbReference type="ARBA" id="ARBA00022795"/>
    </source>
</evidence>
<dbReference type="InterPro" id="IPR012823">
    <property type="entry name" value="Flagell_FliJ"/>
</dbReference>
<dbReference type="GO" id="GO:0005886">
    <property type="term" value="C:plasma membrane"/>
    <property type="evidence" value="ECO:0007669"/>
    <property type="project" value="UniProtKB-SubCell"/>
</dbReference>
<evidence type="ECO:0000256" key="2">
    <source>
        <dbReference type="ARBA" id="ARBA00022448"/>
    </source>
</evidence>
<name>A0A3B1D314_9ZZZZ</name>
<dbReference type="AlphaFoldDB" id="A0A3B1D314"/>
<evidence type="ECO:0000256" key="1">
    <source>
        <dbReference type="ARBA" id="ARBA00004413"/>
    </source>
</evidence>
<keyword evidence="3" id="KW-1003">Cell membrane</keyword>
<dbReference type="InterPro" id="IPR053716">
    <property type="entry name" value="Flag_assembly_chemotaxis_eff"/>
</dbReference>
<evidence type="ECO:0000256" key="8">
    <source>
        <dbReference type="ARBA" id="ARBA00023225"/>
    </source>
</evidence>
<reference evidence="9" key="1">
    <citation type="submission" date="2018-06" db="EMBL/GenBank/DDBJ databases">
        <authorList>
            <person name="Zhirakovskaya E."/>
        </authorList>
    </citation>
    <scope>NUCLEOTIDE SEQUENCE</scope>
</reference>
<evidence type="ECO:0000256" key="7">
    <source>
        <dbReference type="ARBA" id="ARBA00023136"/>
    </source>
</evidence>
<dbReference type="GO" id="GO:0015031">
    <property type="term" value="P:protein transport"/>
    <property type="evidence" value="ECO:0007669"/>
    <property type="project" value="UniProtKB-KW"/>
</dbReference>
<keyword evidence="4" id="KW-0145">Chemotaxis</keyword>
<keyword evidence="9" id="KW-0378">Hydrolase</keyword>
<dbReference type="GO" id="GO:0044781">
    <property type="term" value="P:bacterial-type flagellum organization"/>
    <property type="evidence" value="ECO:0007669"/>
    <property type="project" value="UniProtKB-KW"/>
</dbReference>
<gene>
    <name evidence="9" type="ORF">MNBD_NITROSPIRAE01-681</name>
</gene>
<dbReference type="GO" id="GO:0016787">
    <property type="term" value="F:hydrolase activity"/>
    <property type="evidence" value="ECO:0007669"/>
    <property type="project" value="UniProtKB-KW"/>
</dbReference>
<keyword evidence="2" id="KW-0813">Transport</keyword>
<dbReference type="GO" id="GO:0006935">
    <property type="term" value="P:chemotaxis"/>
    <property type="evidence" value="ECO:0007669"/>
    <property type="project" value="UniProtKB-KW"/>
</dbReference>
<evidence type="ECO:0000256" key="3">
    <source>
        <dbReference type="ARBA" id="ARBA00022475"/>
    </source>
</evidence>